<sequence length="444" mass="49033">AMAIHCLVAGDYLRPRQYTIEALILHFAIDQIVNVDGTVSNWVLMGVIVRLALRMGLHRDPSHWPSIRPLQAELRRRLWISLYQMDFFTSVQVGLSRIIKDAQCDTQPPSHLAGQDLTLDVGAADSGSIAVPTPPLFIVQRNGIIKVAAAIYDATEEQPGPSPEMLSTLSLQLDAAIQSVPDAFTYTTFEASIVDGPIITLHRVVLDILIQKTVYLLHRQSFKPLSNTEGSSTEISSAENVSHSNSQTFVSQDECIRAALFILEHQERLDRETVPGGHLYDIRWKVAASLNHEALQATMMLCFALSSFESTWPKRAASYPADKEIREKITGALSKVKAQWEAKPELSAETQKAVQAVTAVLKRNQKGLKSKDQAHDQLPVFNTGPDLSSSSALQDAAFLDPMLAFQNPESFDFNMFDFGGSIDPTTIDPLLYDPNFDFEGSGNP</sequence>
<comment type="subcellular location">
    <subcellularLocation>
        <location evidence="1">Nucleus</location>
    </subcellularLocation>
</comment>
<evidence type="ECO:0000313" key="5">
    <source>
        <dbReference type="Proteomes" id="UP001583186"/>
    </source>
</evidence>
<dbReference type="CDD" id="cd12148">
    <property type="entry name" value="fungal_TF_MHR"/>
    <property type="match status" value="1"/>
</dbReference>
<dbReference type="SMART" id="SM00906">
    <property type="entry name" value="Fungal_trans"/>
    <property type="match status" value="1"/>
</dbReference>
<dbReference type="EMBL" id="JAWCUI010000046">
    <property type="protein sequence ID" value="KAL1892228.1"/>
    <property type="molecule type" value="Genomic_DNA"/>
</dbReference>
<evidence type="ECO:0000313" key="4">
    <source>
        <dbReference type="EMBL" id="KAL1892228.1"/>
    </source>
</evidence>
<dbReference type="InterPro" id="IPR007219">
    <property type="entry name" value="XnlR_reg_dom"/>
</dbReference>
<evidence type="ECO:0000256" key="2">
    <source>
        <dbReference type="ARBA" id="ARBA00023242"/>
    </source>
</evidence>
<proteinExistence type="predicted"/>
<dbReference type="Proteomes" id="UP001583186">
    <property type="component" value="Unassembled WGS sequence"/>
</dbReference>
<keyword evidence="5" id="KW-1185">Reference proteome</keyword>
<gene>
    <name evidence="4" type="ORF">Sste5346_007184</name>
</gene>
<dbReference type="InterPro" id="IPR050613">
    <property type="entry name" value="Sec_Metabolite_Reg"/>
</dbReference>
<name>A0ABR3YWV8_9PEZI</name>
<accession>A0ABR3YWV8</accession>
<dbReference type="PANTHER" id="PTHR31001">
    <property type="entry name" value="UNCHARACTERIZED TRANSCRIPTIONAL REGULATORY PROTEIN"/>
    <property type="match status" value="1"/>
</dbReference>
<feature type="domain" description="Xylanolytic transcriptional activator regulatory" evidence="3">
    <location>
        <begin position="41"/>
        <end position="115"/>
    </location>
</feature>
<evidence type="ECO:0000256" key="1">
    <source>
        <dbReference type="ARBA" id="ARBA00004123"/>
    </source>
</evidence>
<protein>
    <recommendedName>
        <fullName evidence="3">Xylanolytic transcriptional activator regulatory domain-containing protein</fullName>
    </recommendedName>
</protein>
<organism evidence="4 5">
    <name type="scientific">Sporothrix stenoceras</name>
    <dbReference type="NCBI Taxonomy" id="5173"/>
    <lineage>
        <taxon>Eukaryota</taxon>
        <taxon>Fungi</taxon>
        <taxon>Dikarya</taxon>
        <taxon>Ascomycota</taxon>
        <taxon>Pezizomycotina</taxon>
        <taxon>Sordariomycetes</taxon>
        <taxon>Sordariomycetidae</taxon>
        <taxon>Ophiostomatales</taxon>
        <taxon>Ophiostomataceae</taxon>
        <taxon>Sporothrix</taxon>
    </lineage>
</organism>
<dbReference type="PANTHER" id="PTHR31001:SF40">
    <property type="entry name" value="ZN(II)2CYS6 TRANSCRIPTION FACTOR (EUROFUNG)"/>
    <property type="match status" value="1"/>
</dbReference>
<comment type="caution">
    <text evidence="4">The sequence shown here is derived from an EMBL/GenBank/DDBJ whole genome shotgun (WGS) entry which is preliminary data.</text>
</comment>
<feature type="non-terminal residue" evidence="4">
    <location>
        <position position="1"/>
    </location>
</feature>
<keyword evidence="2" id="KW-0539">Nucleus</keyword>
<dbReference type="Pfam" id="PF04082">
    <property type="entry name" value="Fungal_trans"/>
    <property type="match status" value="1"/>
</dbReference>
<evidence type="ECO:0000259" key="3">
    <source>
        <dbReference type="SMART" id="SM00906"/>
    </source>
</evidence>
<reference evidence="4 5" key="1">
    <citation type="journal article" date="2024" name="IMA Fungus">
        <title>IMA Genome - F19 : A genome assembly and annotation guide to empower mycologists, including annotated draft genome sequences of Ceratocystis pirilliformis, Diaporthe australafricana, Fusarium ophioides, Paecilomyces lecythidis, and Sporothrix stenoceras.</title>
        <authorList>
            <person name="Aylward J."/>
            <person name="Wilson A.M."/>
            <person name="Visagie C.M."/>
            <person name="Spraker J."/>
            <person name="Barnes I."/>
            <person name="Buitendag C."/>
            <person name="Ceriani C."/>
            <person name="Del Mar Angel L."/>
            <person name="du Plessis D."/>
            <person name="Fuchs T."/>
            <person name="Gasser K."/>
            <person name="Kramer D."/>
            <person name="Li W."/>
            <person name="Munsamy K."/>
            <person name="Piso A."/>
            <person name="Price J.L."/>
            <person name="Sonnekus B."/>
            <person name="Thomas C."/>
            <person name="van der Nest A."/>
            <person name="van Dijk A."/>
            <person name="van Heerden A."/>
            <person name="van Vuuren N."/>
            <person name="Yilmaz N."/>
            <person name="Duong T.A."/>
            <person name="van der Merwe N.A."/>
            <person name="Wingfield M.J."/>
            <person name="Wingfield B.D."/>
        </authorList>
    </citation>
    <scope>NUCLEOTIDE SEQUENCE [LARGE SCALE GENOMIC DNA]</scope>
    <source>
        <strain evidence="4 5">CMW 5346</strain>
    </source>
</reference>